<sequence>MVESASWVLAGAALASVLGFAWLALAMDTHWQQVHGQAATSTLCRRLLRVLGSLLLAASLLLCLQADHASMAVLVWAMLLAGAAALIALVLAWRPHWLRLLWPLFPFSV</sequence>
<feature type="transmembrane region" description="Helical" evidence="1">
    <location>
        <begin position="73"/>
        <end position="93"/>
    </location>
</feature>
<evidence type="ECO:0000313" key="2">
    <source>
        <dbReference type="EMBL" id="MDC8773464.1"/>
    </source>
</evidence>
<reference evidence="2 3" key="1">
    <citation type="submission" date="2022-10" db="EMBL/GenBank/DDBJ databases">
        <title>Paucibacter sp. hw1 Genome sequencing.</title>
        <authorList>
            <person name="Park S."/>
        </authorList>
    </citation>
    <scope>NUCLEOTIDE SEQUENCE [LARGE SCALE GENOMIC DNA]</scope>
    <source>
        <strain evidence="3">hw1</strain>
    </source>
</reference>
<protein>
    <submittedName>
        <fullName evidence="2">DUF3325 family protein</fullName>
    </submittedName>
</protein>
<keyword evidence="1" id="KW-1133">Transmembrane helix</keyword>
<evidence type="ECO:0000256" key="1">
    <source>
        <dbReference type="SAM" id="Phobius"/>
    </source>
</evidence>
<keyword evidence="3" id="KW-1185">Reference proteome</keyword>
<dbReference type="InterPro" id="IPR021762">
    <property type="entry name" value="DUF3325"/>
</dbReference>
<evidence type="ECO:0000313" key="3">
    <source>
        <dbReference type="Proteomes" id="UP001221189"/>
    </source>
</evidence>
<feature type="transmembrane region" description="Helical" evidence="1">
    <location>
        <begin position="47"/>
        <end position="67"/>
    </location>
</feature>
<keyword evidence="1" id="KW-0472">Membrane</keyword>
<accession>A0ABT5KIY2</accession>
<gene>
    <name evidence="2" type="ORF">PRZ03_17925</name>
</gene>
<proteinExistence type="predicted"/>
<name>A0ABT5KIY2_9BURK</name>
<comment type="caution">
    <text evidence="2">The sequence shown here is derived from an EMBL/GenBank/DDBJ whole genome shotgun (WGS) entry which is preliminary data.</text>
</comment>
<dbReference type="Proteomes" id="UP001221189">
    <property type="component" value="Unassembled WGS sequence"/>
</dbReference>
<dbReference type="RefSeq" id="WP_273601597.1">
    <property type="nucleotide sequence ID" value="NZ_JAQQXT010000012.1"/>
</dbReference>
<feature type="transmembrane region" description="Helical" evidence="1">
    <location>
        <begin position="6"/>
        <end position="26"/>
    </location>
</feature>
<keyword evidence="1" id="KW-0812">Transmembrane</keyword>
<dbReference type="Pfam" id="PF11804">
    <property type="entry name" value="DUF3325"/>
    <property type="match status" value="1"/>
</dbReference>
<organism evidence="2 3">
    <name type="scientific">Roseateles albus</name>
    <dbReference type="NCBI Taxonomy" id="2987525"/>
    <lineage>
        <taxon>Bacteria</taxon>
        <taxon>Pseudomonadati</taxon>
        <taxon>Pseudomonadota</taxon>
        <taxon>Betaproteobacteria</taxon>
        <taxon>Burkholderiales</taxon>
        <taxon>Sphaerotilaceae</taxon>
        <taxon>Roseateles</taxon>
    </lineage>
</organism>
<dbReference type="EMBL" id="JAQQXT010000012">
    <property type="protein sequence ID" value="MDC8773464.1"/>
    <property type="molecule type" value="Genomic_DNA"/>
</dbReference>